<dbReference type="GO" id="GO:0008270">
    <property type="term" value="F:zinc ion binding"/>
    <property type="evidence" value="ECO:0007669"/>
    <property type="project" value="UniProtKB-KW"/>
</dbReference>
<feature type="compositionally biased region" description="Polar residues" evidence="2">
    <location>
        <begin position="554"/>
        <end position="565"/>
    </location>
</feature>
<keyword evidence="1" id="KW-0863">Zinc-finger</keyword>
<feature type="zinc finger region" description="C3H1-type" evidence="1">
    <location>
        <begin position="120"/>
        <end position="153"/>
    </location>
</feature>
<dbReference type="AlphaFoldDB" id="A0A0F7UHC6"/>
<sequence>MACGSLLSEEDLCRFRTKKCRRLVSGACEFGITRCQYSHNQYWSRRCPIYLSDRSFIRYIHVLCPHVTTKQADPTERPTHGGGCGRPRCARRPAGSGAVGQQNQHIKGNGRRRGGGGSGKGGDACCCFNEWKEEIIVNTCPRGGECPFAHSTEEILYHPLFYKMIICEKYREDVCDTYYCPYIHGLAEARQPKQYKLPFTTGIDIPPLPCVTIVAKIEKKKAPLSTLTLGDSPTAAAGPNEALTRESAGSMLRQAVAAAQRQHHQLQQRGFQFCRSLKNAGDGGMPGESRLSGEQLAHSTSSVIEQASQSMVRAYPHCTGEAGASVNDDGFACKALFDALRTLEGDNTTCTLSMTGGGRRTRARESGLEAVAARLTASRHRSFSGSRWANIRPGLASQLDNTDVGGRDRQVEELTPPKAAPPVMLGGIAPETAAALASRMSPVQLLTAAFELCGHDSRNDTIGFSHDAFDGAQNASTDLPDVGPSGKLAELRCSEADRRTDKQLECGMEEASEVPVGQGGADNEQMVSAQRQLQFGPQSSSCSGKAVDRLPTLPVTSVTPSQDQLVSEGECPQASQHVPQSAAASRSADEEGGMAGGMPFASLESSTASSPLSSPSSPSQDFQSGDLVAFTTQSDTSRDQPCCMSATTRSPSESGAEPDLSSPDRSSYHSVSSTGGGHTGNGAATAEVGAGTSEGGATESGAVVGFIKEHVVEEETTNEGERGGSQEEEIRETMVVGKARSNEWTRPPRSCMSQPSELYAACGAEADAEQDNEMPVQGERTERLEGDGLRSEVCPQRSDENIGGGLALQGATHRTPNDLIDILEQVVKTLWENVWKHTPKQWTRIQCASRELANLLELRSLGPLSTAGVTEDQWSDLMNVMCALEGSSTLPVTGGLFSASIDSSPTSSSSELACNWARSVPCADQSTPLSFTSADRSAQSRKSPDLCPERRLARASAETSPAHAFLHW</sequence>
<organism evidence="4">
    <name type="scientific">Neospora caninum (strain Liverpool)</name>
    <dbReference type="NCBI Taxonomy" id="572307"/>
    <lineage>
        <taxon>Eukaryota</taxon>
        <taxon>Sar</taxon>
        <taxon>Alveolata</taxon>
        <taxon>Apicomplexa</taxon>
        <taxon>Conoidasida</taxon>
        <taxon>Coccidia</taxon>
        <taxon>Eucoccidiorida</taxon>
        <taxon>Eimeriorina</taxon>
        <taxon>Sarcocystidae</taxon>
        <taxon>Neospora</taxon>
    </lineage>
</organism>
<dbReference type="PROSITE" id="PS50103">
    <property type="entry name" value="ZF_C3H1"/>
    <property type="match status" value="2"/>
</dbReference>
<gene>
    <name evidence="4" type="ORF">BN1204_037090</name>
</gene>
<feature type="compositionally biased region" description="Polar residues" evidence="2">
    <location>
        <begin position="573"/>
        <end position="584"/>
    </location>
</feature>
<accession>A0A0F7UHC6</accession>
<proteinExistence type="predicted"/>
<feature type="domain" description="C3H1-type" evidence="3">
    <location>
        <begin position="120"/>
        <end position="153"/>
    </location>
</feature>
<feature type="domain" description="C3H1-type" evidence="3">
    <location>
        <begin position="14"/>
        <end position="42"/>
    </location>
</feature>
<feature type="compositionally biased region" description="Low complexity" evidence="2">
    <location>
        <begin position="599"/>
        <end position="624"/>
    </location>
</feature>
<feature type="zinc finger region" description="C3H1-type" evidence="1">
    <location>
        <begin position="14"/>
        <end position="42"/>
    </location>
</feature>
<evidence type="ECO:0000313" key="4">
    <source>
        <dbReference type="EMBL" id="CEL67925.1"/>
    </source>
</evidence>
<feature type="region of interest" description="Disordered" evidence="2">
    <location>
        <begin position="73"/>
        <end position="120"/>
    </location>
</feature>
<evidence type="ECO:0000259" key="3">
    <source>
        <dbReference type="PROSITE" id="PS50103"/>
    </source>
</evidence>
<protein>
    <submittedName>
        <fullName evidence="4">D13, putative</fullName>
    </submittedName>
</protein>
<dbReference type="EMBL" id="LN714483">
    <property type="protein sequence ID" value="CEL67925.1"/>
    <property type="molecule type" value="Genomic_DNA"/>
</dbReference>
<dbReference type="Gene3D" id="3.30.1370.210">
    <property type="match status" value="1"/>
</dbReference>
<keyword evidence="1" id="KW-0479">Metal-binding</keyword>
<name>A0A0F7UHC6_NEOCL</name>
<dbReference type="InterPro" id="IPR000571">
    <property type="entry name" value="Znf_CCCH"/>
</dbReference>
<keyword evidence="1" id="KW-0862">Zinc</keyword>
<evidence type="ECO:0000256" key="1">
    <source>
        <dbReference type="PROSITE-ProRule" id="PRU00723"/>
    </source>
</evidence>
<reference evidence="4" key="1">
    <citation type="journal article" date="2015" name="PLoS ONE">
        <title>Comprehensive Evaluation of Toxoplasma gondii VEG and Neospora caninum LIV Genomes with Tachyzoite Stage Transcriptome and Proteome Defines Novel Transcript Features.</title>
        <authorList>
            <person name="Ramaprasad A."/>
            <person name="Mourier T."/>
            <person name="Naeem R."/>
            <person name="Malas T.B."/>
            <person name="Moussa E."/>
            <person name="Panigrahi A."/>
            <person name="Vermont S.J."/>
            <person name="Otto T.D."/>
            <person name="Wastling J."/>
            <person name="Pain A."/>
        </authorList>
    </citation>
    <scope>NUCLEOTIDE SEQUENCE</scope>
    <source>
        <strain evidence="4">Liverpool</strain>
    </source>
</reference>
<dbReference type="SMART" id="SM00356">
    <property type="entry name" value="ZnF_C3H1"/>
    <property type="match status" value="3"/>
</dbReference>
<feature type="region of interest" description="Disordered" evidence="2">
    <location>
        <begin position="554"/>
        <end position="700"/>
    </location>
</feature>
<evidence type="ECO:0000256" key="2">
    <source>
        <dbReference type="SAM" id="MobiDB-lite"/>
    </source>
</evidence>